<dbReference type="AlphaFoldDB" id="A0A9X8VL10"/>
<accession>A0A9X8VL10</accession>
<protein>
    <submittedName>
        <fullName evidence="1">Uncharacterized protein</fullName>
    </submittedName>
</protein>
<reference evidence="1" key="1">
    <citation type="submission" date="2019-03" db="EMBL/GenBank/DDBJ databases">
        <title>Serratia marcescens strain N2 draft genome.</title>
        <authorList>
            <person name="Yassin A."/>
            <person name="El-Kenawy N."/>
            <person name="Youssef N.H."/>
        </authorList>
    </citation>
    <scope>NUCLEOTIDE SEQUENCE [LARGE SCALE GENOMIC DNA]</scope>
    <source>
        <strain evidence="1">N2</strain>
    </source>
</reference>
<sequence length="59" mass="6675">MTVGAFIITSVMVLHAAFTHALAEYEFIGYMAVWAMHSQATRLVALQRDRMEKSDDDAR</sequence>
<comment type="caution">
    <text evidence="1">The sequence shown here is derived from an EMBL/GenBank/DDBJ whole genome shotgun (WGS) entry which is preliminary data.</text>
</comment>
<gene>
    <name evidence="1" type="ORF">E0L31_03875</name>
</gene>
<dbReference type="EMBL" id="SPSG01000447">
    <property type="protein sequence ID" value="TFV37358.1"/>
    <property type="molecule type" value="Genomic_DNA"/>
</dbReference>
<name>A0A9X8VL10_SERMA</name>
<evidence type="ECO:0000313" key="1">
    <source>
        <dbReference type="EMBL" id="TFV37358.1"/>
    </source>
</evidence>
<proteinExistence type="predicted"/>
<organism evidence="1">
    <name type="scientific">Serratia marcescens</name>
    <dbReference type="NCBI Taxonomy" id="615"/>
    <lineage>
        <taxon>Bacteria</taxon>
        <taxon>Pseudomonadati</taxon>
        <taxon>Pseudomonadota</taxon>
        <taxon>Gammaproteobacteria</taxon>
        <taxon>Enterobacterales</taxon>
        <taxon>Yersiniaceae</taxon>
        <taxon>Serratia</taxon>
    </lineage>
</organism>